<dbReference type="SMART" id="SM00575">
    <property type="entry name" value="ZnF_PMZ"/>
    <property type="match status" value="1"/>
</dbReference>
<dbReference type="EMBL" id="LR999454">
    <property type="protein sequence ID" value="CAE6004581.1"/>
    <property type="molecule type" value="Genomic_DNA"/>
</dbReference>
<evidence type="ECO:0000256" key="1">
    <source>
        <dbReference type="ARBA" id="ARBA00022723"/>
    </source>
</evidence>
<keyword evidence="1" id="KW-0479">Metal-binding</keyword>
<evidence type="ECO:0000313" key="7">
    <source>
        <dbReference type="EMBL" id="CAE6004581.1"/>
    </source>
</evidence>
<dbReference type="InterPro" id="IPR006564">
    <property type="entry name" value="Znf_PMZ"/>
</dbReference>
<organism evidence="8 9">
    <name type="scientific">Arabidopsis arenosa</name>
    <name type="common">Sand rock-cress</name>
    <name type="synonym">Cardaminopsis arenosa</name>
    <dbReference type="NCBI Taxonomy" id="38785"/>
    <lineage>
        <taxon>Eukaryota</taxon>
        <taxon>Viridiplantae</taxon>
        <taxon>Streptophyta</taxon>
        <taxon>Embryophyta</taxon>
        <taxon>Tracheophyta</taxon>
        <taxon>Spermatophyta</taxon>
        <taxon>Magnoliopsida</taxon>
        <taxon>eudicotyledons</taxon>
        <taxon>Gunneridae</taxon>
        <taxon>Pentapetalae</taxon>
        <taxon>rosids</taxon>
        <taxon>malvids</taxon>
        <taxon>Brassicales</taxon>
        <taxon>Brassicaceae</taxon>
        <taxon>Camelineae</taxon>
        <taxon>Arabidopsis</taxon>
    </lineage>
</organism>
<dbReference type="GO" id="GO:0008270">
    <property type="term" value="F:zinc ion binding"/>
    <property type="evidence" value="ECO:0007669"/>
    <property type="project" value="UniProtKB-KW"/>
</dbReference>
<name>A0A8S2A2G9_ARAAE</name>
<evidence type="ECO:0000313" key="8">
    <source>
        <dbReference type="EMBL" id="CAE6004870.1"/>
    </source>
</evidence>
<sequence length="805" mass="93245">MSSEEEIVASFACYHSGKFENVSGQIFYEGGGVRFVESKPSELFTQLMNQLPVSLYGHKVWYKLPYDRFEERKPISNGDENFKRMCLAAMWTKAVDIFLEPEDVEPERVEPEGDEEDYANREEQEVHEEARDECGQFDEEIRVERNVAAFVDVDDEYDEYATPVESDCEVDGDDGFKRYIKGSGELKYKQVFDSIDEFKKAVVEYVLKSGRNIKYTRWESTKSELRCASGCHSEKGAEEEENEETAKDKPDTERENLETGRESPETAKKNPAEEEEEHQPCLWRIYCAYETTVQKYVVKTFNDDHNCVTTGYSKILTQEVIARLFVNDVRDNPQLMPKNIRQEIQKRWSLIASTDQCRKAKSRALEMIQEEHDEQYSRLKDYRLELLNKMVDLMSSSDFMSSSEGQLLAAVGRDSNNQMYPLAWAVVEKENEDNWKWFIGKLQSDFSLGDGSGFTVISDRQKGLLNAVSQLLPHSEHRMCARHIYANLKSNHPHRAEMKKLFWKVAKSYNTAQYDKSIEALKMYDMSVYHSVMQKNPKNCSLCFFKTTSGSDDVSNNISESFNNAINATREMPMVEMLETIRRRAMIRIDLRRKKAKNHKGKYSINAMERLQLEMKKIVNCKAWPAGPGEYEVKEKKSSFQLYLGKHSCSCRKWDMSGIPCRHALMVITDKKLNPENYISSWYLTSRWRNEYSAYIDAVRGCNFWRKSGETELVLPPKPEGRKRIPKRIKERNESPQKKKSKGKEKELKLSRKKRIIHCGICGGEGHNTRKCQFFGPAPYRRPKKVTESATVGSSSQPTQSQVID</sequence>
<dbReference type="AlphaFoldDB" id="A0A8S2A2G9"/>
<feature type="compositionally biased region" description="Basic and acidic residues" evidence="5">
    <location>
        <begin position="244"/>
        <end position="272"/>
    </location>
</feature>
<dbReference type="PANTHER" id="PTHR31973">
    <property type="entry name" value="POLYPROTEIN, PUTATIVE-RELATED"/>
    <property type="match status" value="1"/>
</dbReference>
<evidence type="ECO:0000259" key="6">
    <source>
        <dbReference type="PROSITE" id="PS50966"/>
    </source>
</evidence>
<evidence type="ECO:0000256" key="5">
    <source>
        <dbReference type="SAM" id="MobiDB-lite"/>
    </source>
</evidence>
<dbReference type="PANTHER" id="PTHR31973:SF187">
    <property type="entry name" value="MUTATOR TRANSPOSASE MUDRA PROTEIN"/>
    <property type="match status" value="1"/>
</dbReference>
<feature type="region of interest" description="Disordered" evidence="5">
    <location>
        <begin position="776"/>
        <end position="805"/>
    </location>
</feature>
<dbReference type="EMBL" id="LR999454">
    <property type="protein sequence ID" value="CAE6004870.1"/>
    <property type="molecule type" value="Genomic_DNA"/>
</dbReference>
<keyword evidence="2 4" id="KW-0863">Zinc-finger</keyword>
<keyword evidence="9" id="KW-1185">Reference proteome</keyword>
<feature type="compositionally biased region" description="Polar residues" evidence="5">
    <location>
        <begin position="788"/>
        <end position="805"/>
    </location>
</feature>
<evidence type="ECO:0000256" key="2">
    <source>
        <dbReference type="ARBA" id="ARBA00022771"/>
    </source>
</evidence>
<evidence type="ECO:0000313" key="9">
    <source>
        <dbReference type="Proteomes" id="UP000682877"/>
    </source>
</evidence>
<dbReference type="PROSITE" id="PS50966">
    <property type="entry name" value="ZF_SWIM"/>
    <property type="match status" value="1"/>
</dbReference>
<dbReference type="Pfam" id="PF10551">
    <property type="entry name" value="MULE"/>
    <property type="match status" value="1"/>
</dbReference>
<reference evidence="8" key="1">
    <citation type="submission" date="2021-01" db="EMBL/GenBank/DDBJ databases">
        <authorList>
            <person name="Bezrukov I."/>
        </authorList>
    </citation>
    <scope>NUCLEOTIDE SEQUENCE</scope>
</reference>
<dbReference type="Proteomes" id="UP000682877">
    <property type="component" value="Chromosome 4"/>
</dbReference>
<protein>
    <recommendedName>
        <fullName evidence="6">SWIM-type domain-containing protein</fullName>
    </recommendedName>
</protein>
<accession>A0A8S2A2G9</accession>
<evidence type="ECO:0000256" key="4">
    <source>
        <dbReference type="PROSITE-ProRule" id="PRU00325"/>
    </source>
</evidence>
<feature type="region of interest" description="Disordered" evidence="5">
    <location>
        <begin position="229"/>
        <end position="275"/>
    </location>
</feature>
<feature type="region of interest" description="Disordered" evidence="5">
    <location>
        <begin position="713"/>
        <end position="750"/>
    </location>
</feature>
<gene>
    <name evidence="7" type="ORF">AARE701A_LOCUS9384</name>
    <name evidence="8" type="ORF">AARE701A_LOCUS9397</name>
</gene>
<evidence type="ECO:0000256" key="3">
    <source>
        <dbReference type="ARBA" id="ARBA00022833"/>
    </source>
</evidence>
<dbReference type="InterPro" id="IPR007527">
    <property type="entry name" value="Znf_SWIM"/>
</dbReference>
<dbReference type="Pfam" id="PF04434">
    <property type="entry name" value="SWIM"/>
    <property type="match status" value="1"/>
</dbReference>
<keyword evidence="3" id="KW-0862">Zinc</keyword>
<feature type="domain" description="SWIM-type" evidence="6">
    <location>
        <begin position="631"/>
        <end position="672"/>
    </location>
</feature>
<proteinExistence type="predicted"/>
<feature type="region of interest" description="Disordered" evidence="5">
    <location>
        <begin position="103"/>
        <end position="126"/>
    </location>
</feature>
<dbReference type="InterPro" id="IPR018289">
    <property type="entry name" value="MULE_transposase_dom"/>
</dbReference>